<dbReference type="GO" id="GO:0003676">
    <property type="term" value="F:nucleic acid binding"/>
    <property type="evidence" value="ECO:0007669"/>
    <property type="project" value="InterPro"/>
</dbReference>
<dbReference type="Pfam" id="PF23002">
    <property type="entry name" value="PIN-like_DDX60"/>
    <property type="match status" value="1"/>
</dbReference>
<evidence type="ECO:0000259" key="6">
    <source>
        <dbReference type="PROSITE" id="PS51192"/>
    </source>
</evidence>
<feature type="region of interest" description="Disordered" evidence="5">
    <location>
        <begin position="555"/>
        <end position="587"/>
    </location>
</feature>
<feature type="compositionally biased region" description="Basic and acidic residues" evidence="5">
    <location>
        <begin position="555"/>
        <end position="569"/>
    </location>
</feature>
<dbReference type="GO" id="GO:0016787">
    <property type="term" value="F:hydrolase activity"/>
    <property type="evidence" value="ECO:0007669"/>
    <property type="project" value="UniProtKB-KW"/>
</dbReference>
<dbReference type="Pfam" id="PF00271">
    <property type="entry name" value="Helicase_C"/>
    <property type="match status" value="1"/>
</dbReference>
<feature type="domain" description="Helicase ATP-binding" evidence="6">
    <location>
        <begin position="785"/>
        <end position="955"/>
    </location>
</feature>
<feature type="compositionally biased region" description="Low complexity" evidence="5">
    <location>
        <begin position="570"/>
        <end position="585"/>
    </location>
</feature>
<dbReference type="InterPro" id="IPR011545">
    <property type="entry name" value="DEAD/DEAH_box_helicase_dom"/>
</dbReference>
<evidence type="ECO:0000259" key="7">
    <source>
        <dbReference type="PROSITE" id="PS51194"/>
    </source>
</evidence>
<organism evidence="8 9">
    <name type="scientific">Diplocarpon coronariae</name>
    <dbReference type="NCBI Taxonomy" id="2795749"/>
    <lineage>
        <taxon>Eukaryota</taxon>
        <taxon>Fungi</taxon>
        <taxon>Dikarya</taxon>
        <taxon>Ascomycota</taxon>
        <taxon>Pezizomycotina</taxon>
        <taxon>Leotiomycetes</taxon>
        <taxon>Helotiales</taxon>
        <taxon>Drepanopezizaceae</taxon>
        <taxon>Diplocarpon</taxon>
    </lineage>
</organism>
<proteinExistence type="predicted"/>
<feature type="domain" description="Helicase C-terminal" evidence="7">
    <location>
        <begin position="1247"/>
        <end position="1395"/>
    </location>
</feature>
<keyword evidence="1" id="KW-0547">Nucleotide-binding</keyword>
<dbReference type="PANTHER" id="PTHR44533:SF4">
    <property type="entry name" value="DEAD_H RNA HELICASE, PUTATIVE-RELATED"/>
    <property type="match status" value="1"/>
</dbReference>
<dbReference type="Gene3D" id="3.40.50.300">
    <property type="entry name" value="P-loop containing nucleotide triphosphate hydrolases"/>
    <property type="match status" value="2"/>
</dbReference>
<dbReference type="GO" id="GO:0005737">
    <property type="term" value="C:cytoplasm"/>
    <property type="evidence" value="ECO:0007669"/>
    <property type="project" value="TreeGrafter"/>
</dbReference>
<dbReference type="PROSITE" id="PS51192">
    <property type="entry name" value="HELICASE_ATP_BIND_1"/>
    <property type="match status" value="1"/>
</dbReference>
<dbReference type="InterPro" id="IPR059032">
    <property type="entry name" value="WHD_DDX60"/>
</dbReference>
<dbReference type="CDD" id="cd18025">
    <property type="entry name" value="DEXHc_DDX60"/>
    <property type="match status" value="1"/>
</dbReference>
<dbReference type="SMART" id="SM00487">
    <property type="entry name" value="DEXDc"/>
    <property type="match status" value="1"/>
</dbReference>
<dbReference type="PANTHER" id="PTHR44533">
    <property type="entry name" value="DEAD/H RNA HELICASE, PUTATIVE-RELATED"/>
    <property type="match status" value="1"/>
</dbReference>
<evidence type="ECO:0000313" key="9">
    <source>
        <dbReference type="Proteomes" id="UP000242519"/>
    </source>
</evidence>
<keyword evidence="3" id="KW-0347">Helicase</keyword>
<feature type="region of interest" description="Disordered" evidence="5">
    <location>
        <begin position="1188"/>
        <end position="1225"/>
    </location>
</feature>
<sequence>MAGDEYQDVHTNGVLNWYDRSRPLWIDLVGDYAGKELFLVEGDSLLRECFEDERIDFEGGFQLLHAIYVVERFLEDLIKRHCQFHIAFFDENTQLCIPPGVNAEHEARYLLARSVIKRHLARHLPSACPTVKINNFPGLESDEFTKYLRNSPIQFVMAHDGSRRESNSSSSGTNRNEKVSKASLRAMIWFFNTHKMNVALINRIEFRDSKVFTMIIESFTASSKLKLAMAADVIKKQKDAEKLREGSQVTASLDLKSTLQPQVLEKLSDAFSGEDLSESYFLTVYGVSKILKLGEFDNFFASAFVLHSIFLKHIPLSKRRLPLITFDEDFEEEVDDYITQISNIFRFAIENSKWNELMYEEEVETDAIDLIDGRLLRAVIQALHTNSFDGAVPKSAQPDWEAVTGLIKELTNESLSLDGNDGPETSETTATIDDLKLASGNSVVLAFSNPVFDKHLECIHVEADASLPARLGALKIYRETSHWHNYKKPLNPKYAPAVKVSKWRNPLRTNQFYMNEMTAYAASLTGTKGKALDAETITVGPKKLVKLVEEKPEKPIAKSKKEELQESKQNKNAAGKKGTKTAAAGLSKKEQMIADNKERKGGNEADKAFTAWSTVMKSLDAISDDQDRYIKSMEYLNSLDSAKTSYLEAEIYTYILQSLLTWWSTYCKADKKSDGYHVVALIWTTIRSLCTTKAPISKETVQHMTKISTLLGITDVLTSFKPSPVDRKLSFNFRYPVQTQNLRIAGTQAEFQLNYCGPYMDRMLDAKPDPRVSSFVPDGWQRDVLDQLDSNKSVFVVAPTSAGKTFISFYAMEQVLRADNDGVLVYVAPTKALVNQIAAEVQARFSKKFPVPGKGVWAIHTRDYRVNNSTGCQILVTVPHILQIMLLSPSNAKSWAPRVRRIIFDEIHSIGQAEDGVVWEQLLLLAPCPIIALSATVGNPAQFNDWLTETQKATGTDLKMIQHGTRYSDLRKYIYEPPKTFRFSGLGKSFGVGLGLDGLTGFNAFHPVASLTDKSRGMPDDLALEPRDCLTLWKAISKFETADYKVPDSLNPEKALPPCIRKVDIFAWEKNLKKFLSQWMADHRSPFDKVVEYLAVPKPAEVADQVPSSTVTSLSDSDSLDPLELESTTLPLLLQLHKRRALPAILFNYDRSQCEEIGSKVLSQLVEAEARWKEGPAWNKLMDGYEKHQELKEKKSRKPAKPAKKSKGDDDEGGSKTDRMRDESSEGASIYDLFDPEAPQPDFSFANPKQLQKAELDEYVRSLRRKNIREDLIDLLKRGIGIHHSGMNRKYRQCVEMLFRKGFLRVIIATGTLALGINMPCATVVFSGDSVFLTALNFRQAAGRAGRRGFDLLGNVVFQGINEERASRLLSSRLPDMTGHFPITTTLVLRLFTLLNDSKNAPYAVKAINSLLSQPRLYLGGKSFKEQVLHHLRFSIEYLRRNELLGPGGEPVNFTSCVSHLYFTENSSFAFHALLKGGYFHVLCADIDTKPDEILMEMMLVLSHLFGRRVTREVDDPKEAEKIKCSPSNVYLDPMPEEAAKILRKHNKDTLDIFTTYVKTFSAQHMKQDERYLPLTHTPVGFAPPLVNGKPANGSAAANGSAEIGVKEDHSLAGYLPSLPTPHARSAFVALSGKGDEFTTIEDLCSSTREGIFLESAVIPHLELYPDETRTPLNAYLLDFYKHGSVEALANANGIRKSDVWFVLNDFSLVLATISTSLAQHLGLHSDSDPEMLDVMGSGDVAENDADAEVAAALVPELTSNGKFSAPVPPTFVKKKKVVEDWDAGEDALVAEEEYLKSEGANGTGATDDEEYDKLMGVYKAFRKLQTDFNEKFFLIFA</sequence>
<dbReference type="InterPro" id="IPR027417">
    <property type="entry name" value="P-loop_NTPase"/>
</dbReference>
<keyword evidence="2" id="KW-0378">Hydrolase</keyword>
<dbReference type="GO" id="GO:0005524">
    <property type="term" value="F:ATP binding"/>
    <property type="evidence" value="ECO:0007669"/>
    <property type="project" value="UniProtKB-KW"/>
</dbReference>
<dbReference type="Pfam" id="PF00270">
    <property type="entry name" value="DEAD"/>
    <property type="match status" value="1"/>
</dbReference>
<dbReference type="InParanoid" id="A0A218YUN7"/>
<dbReference type="SMART" id="SM00490">
    <property type="entry name" value="HELICc"/>
    <property type="match status" value="1"/>
</dbReference>
<dbReference type="EMBL" id="MZNU01000405">
    <property type="protein sequence ID" value="OWO98217.1"/>
    <property type="molecule type" value="Genomic_DNA"/>
</dbReference>
<keyword evidence="4" id="KW-0067">ATP-binding</keyword>
<evidence type="ECO:0000256" key="4">
    <source>
        <dbReference type="ARBA" id="ARBA00022840"/>
    </source>
</evidence>
<name>A0A218YUN7_9HELO</name>
<evidence type="ECO:0008006" key="10">
    <source>
        <dbReference type="Google" id="ProtNLM"/>
    </source>
</evidence>
<dbReference type="PROSITE" id="PS51194">
    <property type="entry name" value="HELICASE_CTER"/>
    <property type="match status" value="1"/>
</dbReference>
<dbReference type="InterPro" id="IPR001650">
    <property type="entry name" value="Helicase_C-like"/>
</dbReference>
<dbReference type="InterPro" id="IPR055124">
    <property type="entry name" value="PIN-like_DDX60"/>
</dbReference>
<accession>A0A218YUN7</accession>
<dbReference type="STRING" id="503106.A0A218YUN7"/>
<evidence type="ECO:0000256" key="2">
    <source>
        <dbReference type="ARBA" id="ARBA00022801"/>
    </source>
</evidence>
<evidence type="ECO:0000256" key="3">
    <source>
        <dbReference type="ARBA" id="ARBA00022806"/>
    </source>
</evidence>
<dbReference type="FunFam" id="3.40.50.300:FF:001039">
    <property type="entry name" value="ATP-dependent RNA helicase DDX60"/>
    <property type="match status" value="1"/>
</dbReference>
<dbReference type="Pfam" id="PF26076">
    <property type="entry name" value="WHD_DDX60"/>
    <property type="match status" value="1"/>
</dbReference>
<dbReference type="GO" id="GO:0004386">
    <property type="term" value="F:helicase activity"/>
    <property type="evidence" value="ECO:0007669"/>
    <property type="project" value="UniProtKB-KW"/>
</dbReference>
<comment type="caution">
    <text evidence="8">The sequence shown here is derived from an EMBL/GenBank/DDBJ whole genome shotgun (WGS) entry which is preliminary data.</text>
</comment>
<reference evidence="8 9" key="1">
    <citation type="submission" date="2017-04" db="EMBL/GenBank/DDBJ databases">
        <title>Draft genome sequence of Marssonina coronaria NL1: causal agent of apple blotch.</title>
        <authorList>
            <person name="Cheng Q."/>
        </authorList>
    </citation>
    <scope>NUCLEOTIDE SEQUENCE [LARGE SCALE GENOMIC DNA]</scope>
    <source>
        <strain evidence="8 9">NL1</strain>
    </source>
</reference>
<dbReference type="OrthoDB" id="2320933at2759"/>
<dbReference type="InterPro" id="IPR014001">
    <property type="entry name" value="Helicase_ATP-bd"/>
</dbReference>
<gene>
    <name evidence="8" type="ORF">B2J93_4158</name>
</gene>
<feature type="compositionally biased region" description="Basic and acidic residues" evidence="5">
    <location>
        <begin position="1213"/>
        <end position="1224"/>
    </location>
</feature>
<keyword evidence="9" id="KW-1185">Reference proteome</keyword>
<feature type="compositionally biased region" description="Basic residues" evidence="5">
    <location>
        <begin position="1194"/>
        <end position="1205"/>
    </location>
</feature>
<evidence type="ECO:0000313" key="8">
    <source>
        <dbReference type="EMBL" id="OWO98217.1"/>
    </source>
</evidence>
<evidence type="ECO:0000256" key="1">
    <source>
        <dbReference type="ARBA" id="ARBA00022741"/>
    </source>
</evidence>
<feature type="region of interest" description="Disordered" evidence="5">
    <location>
        <begin position="159"/>
        <end position="178"/>
    </location>
</feature>
<dbReference type="InterPro" id="IPR052431">
    <property type="entry name" value="SKI2_subfamily_helicases"/>
</dbReference>
<dbReference type="SUPFAM" id="SSF52540">
    <property type="entry name" value="P-loop containing nucleoside triphosphate hydrolases"/>
    <property type="match status" value="1"/>
</dbReference>
<protein>
    <recommendedName>
        <fullName evidence="10">DEAD/DEAH box helicase</fullName>
    </recommendedName>
</protein>
<evidence type="ECO:0000256" key="5">
    <source>
        <dbReference type="SAM" id="MobiDB-lite"/>
    </source>
</evidence>
<dbReference type="Proteomes" id="UP000242519">
    <property type="component" value="Unassembled WGS sequence"/>
</dbReference>